<comment type="function">
    <text evidence="5">A translational regulator that binds mRNA to regulate translation initiation and/or mRNA stability. Usually binds in the 5'-UTR at or near the Shine-Dalgarno sequence preventing ribosome-binding, thus repressing translation. Its main target seems to be the major flagellin gene, while its function is anatagonized by FliW.</text>
</comment>
<keyword evidence="7" id="KW-1185">Reference proteome</keyword>
<dbReference type="Gene3D" id="2.60.40.4380">
    <property type="entry name" value="Translational regulator CsrA"/>
    <property type="match status" value="1"/>
</dbReference>
<comment type="subunit">
    <text evidence="5">Homodimer; the beta-strands of each monomer intercalate to form a hydrophobic core, while the alpha-helices form wings that extend away from the core.</text>
</comment>
<dbReference type="PANTHER" id="PTHR34984">
    <property type="entry name" value="CARBON STORAGE REGULATOR"/>
    <property type="match status" value="1"/>
</dbReference>
<keyword evidence="4 5" id="KW-0694">RNA-binding</keyword>
<evidence type="ECO:0000256" key="3">
    <source>
        <dbReference type="ARBA" id="ARBA00022845"/>
    </source>
</evidence>
<dbReference type="GO" id="GO:0005829">
    <property type="term" value="C:cytosol"/>
    <property type="evidence" value="ECO:0007669"/>
    <property type="project" value="TreeGrafter"/>
</dbReference>
<proteinExistence type="inferred from homology"/>
<protein>
    <recommendedName>
        <fullName evidence="5">Translational regulator CsrA</fullName>
    </recommendedName>
</protein>
<dbReference type="RefSeq" id="WP_114372980.1">
    <property type="nucleotide sequence ID" value="NZ_CP031092.1"/>
</dbReference>
<dbReference type="PANTHER" id="PTHR34984:SF1">
    <property type="entry name" value="CARBON STORAGE REGULATOR"/>
    <property type="match status" value="1"/>
</dbReference>
<keyword evidence="3 5" id="KW-0810">Translation regulation</keyword>
<dbReference type="SUPFAM" id="SSF117130">
    <property type="entry name" value="CsrA-like"/>
    <property type="match status" value="1"/>
</dbReference>
<evidence type="ECO:0000256" key="5">
    <source>
        <dbReference type="HAMAP-Rule" id="MF_00167"/>
    </source>
</evidence>
<organism evidence="6 7">
    <name type="scientific">Salicibibacter kimchii</name>
    <dbReference type="NCBI Taxonomy" id="2099786"/>
    <lineage>
        <taxon>Bacteria</taxon>
        <taxon>Bacillati</taxon>
        <taxon>Bacillota</taxon>
        <taxon>Bacilli</taxon>
        <taxon>Bacillales</taxon>
        <taxon>Bacillaceae</taxon>
        <taxon>Salicibibacter</taxon>
    </lineage>
</organism>
<dbReference type="GO" id="GO:0048027">
    <property type="term" value="F:mRNA 5'-UTR binding"/>
    <property type="evidence" value="ECO:0007669"/>
    <property type="project" value="UniProtKB-UniRule"/>
</dbReference>
<dbReference type="NCBIfam" id="TIGR00202">
    <property type="entry name" value="csrA"/>
    <property type="match status" value="1"/>
</dbReference>
<dbReference type="GO" id="GO:0006109">
    <property type="term" value="P:regulation of carbohydrate metabolic process"/>
    <property type="evidence" value="ECO:0007669"/>
    <property type="project" value="InterPro"/>
</dbReference>
<dbReference type="GO" id="GO:0044781">
    <property type="term" value="P:bacterial-type flagellum organization"/>
    <property type="evidence" value="ECO:0007669"/>
    <property type="project" value="UniProtKB-KW"/>
</dbReference>
<dbReference type="OrthoDB" id="9809061at2"/>
<dbReference type="GO" id="GO:1902208">
    <property type="term" value="P:regulation of bacterial-type flagellum assembly"/>
    <property type="evidence" value="ECO:0007669"/>
    <property type="project" value="UniProtKB-UniRule"/>
</dbReference>
<gene>
    <name evidence="5 6" type="primary">csrA</name>
    <name evidence="6" type="ORF">DT065_09945</name>
</gene>
<dbReference type="Pfam" id="PF02599">
    <property type="entry name" value="CsrA"/>
    <property type="match status" value="1"/>
</dbReference>
<evidence type="ECO:0000256" key="4">
    <source>
        <dbReference type="ARBA" id="ARBA00022884"/>
    </source>
</evidence>
<evidence type="ECO:0000313" key="7">
    <source>
        <dbReference type="Proteomes" id="UP000252100"/>
    </source>
</evidence>
<dbReference type="NCBIfam" id="NF002469">
    <property type="entry name" value="PRK01712.1"/>
    <property type="match status" value="1"/>
</dbReference>
<dbReference type="InterPro" id="IPR036107">
    <property type="entry name" value="CsrA_sf"/>
</dbReference>
<dbReference type="KEGG" id="rue:DT065_09945"/>
<evidence type="ECO:0000256" key="2">
    <source>
        <dbReference type="ARBA" id="ARBA00022491"/>
    </source>
</evidence>
<comment type="similarity">
    <text evidence="5">Belongs to the CsrA/RsmA family.</text>
</comment>
<keyword evidence="2 5" id="KW-0678">Repressor</keyword>
<dbReference type="GO" id="GO:0006402">
    <property type="term" value="P:mRNA catabolic process"/>
    <property type="evidence" value="ECO:0007669"/>
    <property type="project" value="InterPro"/>
</dbReference>
<dbReference type="HAMAP" id="MF_00167">
    <property type="entry name" value="CsrA"/>
    <property type="match status" value="1"/>
</dbReference>
<dbReference type="InterPro" id="IPR003751">
    <property type="entry name" value="CsrA"/>
</dbReference>
<name>A0A345BZC8_9BACI</name>
<reference evidence="6 7" key="1">
    <citation type="journal article" date="2018" name="J. Microbiol.">
        <title>Salicibibacter kimchii gen. nov., sp. nov., a moderately halophilic and alkalitolerant bacterium in the family Bacillaceae, isolated from kimchi.</title>
        <authorList>
            <person name="Jang J.Y."/>
            <person name="Oh Y.J."/>
            <person name="Lim S.K."/>
            <person name="Park H.K."/>
            <person name="Lee C."/>
            <person name="Kim J.Y."/>
            <person name="Lee M.A."/>
            <person name="Choi H.J."/>
        </authorList>
    </citation>
    <scope>NUCLEOTIDE SEQUENCE [LARGE SCALE GENOMIC DNA]</scope>
    <source>
        <strain evidence="6 7">NKC1-1</strain>
    </source>
</reference>
<evidence type="ECO:0000313" key="6">
    <source>
        <dbReference type="EMBL" id="AXF56309.1"/>
    </source>
</evidence>
<dbReference type="Proteomes" id="UP000252100">
    <property type="component" value="Chromosome"/>
</dbReference>
<sequence>MLILTRKHDESIQIGDGVEVKVVSIEGDQVKLGIDAPKHVDIHRKEIYDSIQEENKAAAMSSTKIPPTLPINE</sequence>
<dbReference type="GO" id="GO:0045947">
    <property type="term" value="P:negative regulation of translational initiation"/>
    <property type="evidence" value="ECO:0007669"/>
    <property type="project" value="UniProtKB-UniRule"/>
</dbReference>
<evidence type="ECO:0000256" key="1">
    <source>
        <dbReference type="ARBA" id="ARBA00022490"/>
    </source>
</evidence>
<dbReference type="AlphaFoldDB" id="A0A345BZC8"/>
<dbReference type="FunFam" id="2.60.40.4380:FF:000002">
    <property type="entry name" value="Translational regulator CsrA"/>
    <property type="match status" value="1"/>
</dbReference>
<accession>A0A345BZC8</accession>
<comment type="subcellular location">
    <subcellularLocation>
        <location evidence="5">Cytoplasm</location>
    </subcellularLocation>
</comment>
<keyword evidence="5" id="KW-1005">Bacterial flagellum biogenesis</keyword>
<keyword evidence="1 5" id="KW-0963">Cytoplasm</keyword>
<dbReference type="EMBL" id="CP031092">
    <property type="protein sequence ID" value="AXF56309.1"/>
    <property type="molecule type" value="Genomic_DNA"/>
</dbReference>